<dbReference type="AlphaFoldDB" id="A0A1R3FWP3"/>
<reference evidence="1 2" key="1">
    <citation type="submission" date="2013-09" db="EMBL/GenBank/DDBJ databases">
        <title>Corchorus capsularis genome sequencing.</title>
        <authorList>
            <person name="Alam M."/>
            <person name="Haque M.S."/>
            <person name="Islam M.S."/>
            <person name="Emdad E.M."/>
            <person name="Islam M.M."/>
            <person name="Ahmed B."/>
            <person name="Halim A."/>
            <person name="Hossen Q.M.M."/>
            <person name="Hossain M.Z."/>
            <person name="Ahmed R."/>
            <person name="Khan M.M."/>
            <person name="Islam R."/>
            <person name="Rashid M.M."/>
            <person name="Khan S.A."/>
            <person name="Rahman M.S."/>
            <person name="Alam M."/>
        </authorList>
    </citation>
    <scope>NUCLEOTIDE SEQUENCE [LARGE SCALE GENOMIC DNA]</scope>
    <source>
        <strain evidence="2">cv. CVL-1</strain>
        <tissue evidence="1">Whole seedling</tissue>
    </source>
</reference>
<evidence type="ECO:0000313" key="1">
    <source>
        <dbReference type="EMBL" id="OMO50272.1"/>
    </source>
</evidence>
<protein>
    <submittedName>
        <fullName evidence="1">Uncharacterized protein</fullName>
    </submittedName>
</protein>
<gene>
    <name evidence="1" type="ORF">CCACVL1_30545</name>
</gene>
<keyword evidence="2" id="KW-1185">Reference proteome</keyword>
<dbReference type="Proteomes" id="UP000188268">
    <property type="component" value="Unassembled WGS sequence"/>
</dbReference>
<accession>A0A1R3FWP3</accession>
<comment type="caution">
    <text evidence="1">The sequence shown here is derived from an EMBL/GenBank/DDBJ whole genome shotgun (WGS) entry which is preliminary data.</text>
</comment>
<organism evidence="1 2">
    <name type="scientific">Corchorus capsularis</name>
    <name type="common">Jute</name>
    <dbReference type="NCBI Taxonomy" id="210143"/>
    <lineage>
        <taxon>Eukaryota</taxon>
        <taxon>Viridiplantae</taxon>
        <taxon>Streptophyta</taxon>
        <taxon>Embryophyta</taxon>
        <taxon>Tracheophyta</taxon>
        <taxon>Spermatophyta</taxon>
        <taxon>Magnoliopsida</taxon>
        <taxon>eudicotyledons</taxon>
        <taxon>Gunneridae</taxon>
        <taxon>Pentapetalae</taxon>
        <taxon>rosids</taxon>
        <taxon>malvids</taxon>
        <taxon>Malvales</taxon>
        <taxon>Malvaceae</taxon>
        <taxon>Grewioideae</taxon>
        <taxon>Apeibeae</taxon>
        <taxon>Corchorus</taxon>
    </lineage>
</organism>
<proteinExistence type="predicted"/>
<evidence type="ECO:0000313" key="2">
    <source>
        <dbReference type="Proteomes" id="UP000188268"/>
    </source>
</evidence>
<dbReference type="Gramene" id="OMO50272">
    <property type="protein sequence ID" value="OMO50272"/>
    <property type="gene ID" value="CCACVL1_30545"/>
</dbReference>
<sequence>MKGKRKKKETIVREMNTEYGYKRSRRTDLRLFGLIRAPAKLRCGGEWWSE</sequence>
<dbReference type="EMBL" id="AWWV01016217">
    <property type="protein sequence ID" value="OMO50272.1"/>
    <property type="molecule type" value="Genomic_DNA"/>
</dbReference>
<name>A0A1R3FWP3_COCAP</name>